<evidence type="ECO:0000313" key="4">
    <source>
        <dbReference type="EMBL" id="GMH18186.1"/>
    </source>
</evidence>
<accession>A0AAD3SY95</accession>
<reference evidence="4" key="1">
    <citation type="submission" date="2023-05" db="EMBL/GenBank/DDBJ databases">
        <title>Nepenthes gracilis genome sequencing.</title>
        <authorList>
            <person name="Fukushima K."/>
        </authorList>
    </citation>
    <scope>NUCLEOTIDE SEQUENCE</scope>
    <source>
        <strain evidence="4">SING2019-196</strain>
    </source>
</reference>
<sequence length="179" mass="19799">MPCYTSEGTFDLMENNFPVSLIRSGIQFPDMDYPFTPKPESHMQDNWRIVDCYSYNIASLHMFPFSFDDVGVSQDYRHMEGFGVNAYTLINIAAGTEMTNYLAVNTTRSIVVVQSADGVICIAPTTHCRLPNSSSPPFAHSVPVPGFFVSSQPQSINTFSGISELRQCCDARTFPTVGA</sequence>
<evidence type="ECO:0000259" key="3">
    <source>
        <dbReference type="Pfam" id="PF00199"/>
    </source>
</evidence>
<dbReference type="GO" id="GO:0005777">
    <property type="term" value="C:peroxisome"/>
    <property type="evidence" value="ECO:0007669"/>
    <property type="project" value="TreeGrafter"/>
</dbReference>
<dbReference type="SUPFAM" id="SSF56634">
    <property type="entry name" value="Heme-dependent catalase-like"/>
    <property type="match status" value="1"/>
</dbReference>
<feature type="domain" description="Catalase core" evidence="3">
    <location>
        <begin position="3"/>
        <end position="94"/>
    </location>
</feature>
<dbReference type="Proteomes" id="UP001279734">
    <property type="component" value="Unassembled WGS sequence"/>
</dbReference>
<dbReference type="GO" id="GO:0042542">
    <property type="term" value="P:response to hydrogen peroxide"/>
    <property type="evidence" value="ECO:0007669"/>
    <property type="project" value="TreeGrafter"/>
</dbReference>
<dbReference type="GO" id="GO:0042744">
    <property type="term" value="P:hydrogen peroxide catabolic process"/>
    <property type="evidence" value="ECO:0007669"/>
    <property type="project" value="TreeGrafter"/>
</dbReference>
<comment type="caution">
    <text evidence="4">The sequence shown here is derived from an EMBL/GenBank/DDBJ whole genome shotgun (WGS) entry which is preliminary data.</text>
</comment>
<dbReference type="GO" id="GO:0020037">
    <property type="term" value="F:heme binding"/>
    <property type="evidence" value="ECO:0007669"/>
    <property type="project" value="InterPro"/>
</dbReference>
<dbReference type="AlphaFoldDB" id="A0AAD3SY95"/>
<name>A0AAD3SY95_NEPGR</name>
<evidence type="ECO:0000313" key="5">
    <source>
        <dbReference type="Proteomes" id="UP001279734"/>
    </source>
</evidence>
<evidence type="ECO:0000256" key="2">
    <source>
        <dbReference type="ARBA" id="ARBA00012314"/>
    </source>
</evidence>
<dbReference type="InterPro" id="IPR018028">
    <property type="entry name" value="Catalase"/>
</dbReference>
<dbReference type="PANTHER" id="PTHR11465:SF23">
    <property type="entry name" value="CATALASE-2"/>
    <property type="match status" value="1"/>
</dbReference>
<dbReference type="GO" id="GO:0005886">
    <property type="term" value="C:plasma membrane"/>
    <property type="evidence" value="ECO:0007669"/>
    <property type="project" value="TreeGrafter"/>
</dbReference>
<dbReference type="PANTHER" id="PTHR11465">
    <property type="entry name" value="CATALASE"/>
    <property type="match status" value="1"/>
</dbReference>
<dbReference type="GO" id="GO:0004096">
    <property type="term" value="F:catalase activity"/>
    <property type="evidence" value="ECO:0007669"/>
    <property type="project" value="UniProtKB-EC"/>
</dbReference>
<dbReference type="PROSITE" id="PS51402">
    <property type="entry name" value="CATALASE_3"/>
    <property type="match status" value="1"/>
</dbReference>
<dbReference type="Gene3D" id="2.40.180.10">
    <property type="entry name" value="Catalase core domain"/>
    <property type="match status" value="1"/>
</dbReference>
<comment type="cofactor">
    <cofactor evidence="1">
        <name>heme</name>
        <dbReference type="ChEBI" id="CHEBI:30413"/>
    </cofactor>
</comment>
<dbReference type="InterPro" id="IPR011614">
    <property type="entry name" value="Catalase_core"/>
</dbReference>
<dbReference type="Pfam" id="PF00199">
    <property type="entry name" value="Catalase"/>
    <property type="match status" value="1"/>
</dbReference>
<keyword evidence="5" id="KW-1185">Reference proteome</keyword>
<gene>
    <name evidence="4" type="ORF">Nepgr_020027</name>
</gene>
<dbReference type="EC" id="1.11.1.6" evidence="2"/>
<proteinExistence type="predicted"/>
<organism evidence="4 5">
    <name type="scientific">Nepenthes gracilis</name>
    <name type="common">Slender pitcher plant</name>
    <dbReference type="NCBI Taxonomy" id="150966"/>
    <lineage>
        <taxon>Eukaryota</taxon>
        <taxon>Viridiplantae</taxon>
        <taxon>Streptophyta</taxon>
        <taxon>Embryophyta</taxon>
        <taxon>Tracheophyta</taxon>
        <taxon>Spermatophyta</taxon>
        <taxon>Magnoliopsida</taxon>
        <taxon>eudicotyledons</taxon>
        <taxon>Gunneridae</taxon>
        <taxon>Pentapetalae</taxon>
        <taxon>Caryophyllales</taxon>
        <taxon>Nepenthaceae</taxon>
        <taxon>Nepenthes</taxon>
    </lineage>
</organism>
<dbReference type="EMBL" id="BSYO01000018">
    <property type="protein sequence ID" value="GMH18186.1"/>
    <property type="molecule type" value="Genomic_DNA"/>
</dbReference>
<evidence type="ECO:0000256" key="1">
    <source>
        <dbReference type="ARBA" id="ARBA00001971"/>
    </source>
</evidence>
<dbReference type="InterPro" id="IPR020835">
    <property type="entry name" value="Catalase_sf"/>
</dbReference>
<protein>
    <recommendedName>
        <fullName evidence="2">catalase</fullName>
        <ecNumber evidence="2">1.11.1.6</ecNumber>
    </recommendedName>
</protein>